<dbReference type="EMBL" id="FX115597">
    <property type="protein sequence ID" value="BAJ77700.1"/>
    <property type="molecule type" value="mRNA"/>
</dbReference>
<organism evidence="1">
    <name type="scientific">Cryptosporidium parvum</name>
    <dbReference type="NCBI Taxonomy" id="5807"/>
    <lineage>
        <taxon>Eukaryota</taxon>
        <taxon>Sar</taxon>
        <taxon>Alveolata</taxon>
        <taxon>Apicomplexa</taxon>
        <taxon>Conoidasida</taxon>
        <taxon>Coccidia</taxon>
        <taxon>Eucoccidiorida</taxon>
        <taxon>Eimeriorina</taxon>
        <taxon>Cryptosporidiidae</taxon>
        <taxon>Cryptosporidium</taxon>
    </lineage>
</organism>
<sequence>MFSSESNTWSVVDFFFWKLVSISHFSNPKYFTKKINSIIYGL</sequence>
<proteinExistence type="evidence at transcript level"/>
<name>F0X529_CRYPV</name>
<accession>F0X529</accession>
<evidence type="ECO:0000313" key="1">
    <source>
        <dbReference type="EMBL" id="BAJ77700.1"/>
    </source>
</evidence>
<protein>
    <submittedName>
        <fullName evidence="1">Uncharacterized protein</fullName>
    </submittedName>
</protein>
<reference evidence="1" key="1">
    <citation type="submission" date="2011-02" db="EMBL/GenBank/DDBJ databases">
        <title>Construction and analysis of full-length cDNA library of Cryptosporidium parvum.</title>
        <authorList>
            <person name="Yamagishi J."/>
            <person name="Wakaguri H."/>
            <person name="Sugano S."/>
            <person name="Kawano S."/>
            <person name="Fujisaki K."/>
            <person name="Sugimoto C."/>
            <person name="Watanabe J."/>
            <person name="Suzuki Y."/>
            <person name="Kimata I."/>
            <person name="Xuan X."/>
        </authorList>
    </citation>
    <scope>NUCLEOTIDE SEQUENCE</scope>
    <source>
        <strain evidence="1">HNJ-1</strain>
    </source>
</reference>
<dbReference type="AlphaFoldDB" id="F0X529"/>